<dbReference type="InterPro" id="IPR036259">
    <property type="entry name" value="MFS_trans_sf"/>
</dbReference>
<feature type="transmembrane region" description="Helical" evidence="7">
    <location>
        <begin position="266"/>
        <end position="287"/>
    </location>
</feature>
<feature type="transmembrane region" description="Helical" evidence="7">
    <location>
        <begin position="76"/>
        <end position="96"/>
    </location>
</feature>
<dbReference type="InterPro" id="IPR020846">
    <property type="entry name" value="MFS_dom"/>
</dbReference>
<feature type="transmembrane region" description="Helical" evidence="7">
    <location>
        <begin position="165"/>
        <end position="185"/>
    </location>
</feature>
<accession>A0A936ZHE5</accession>
<feature type="transmembrane region" description="Helical" evidence="7">
    <location>
        <begin position="332"/>
        <end position="350"/>
    </location>
</feature>
<dbReference type="SUPFAM" id="SSF103473">
    <property type="entry name" value="MFS general substrate transporter"/>
    <property type="match status" value="1"/>
</dbReference>
<dbReference type="PROSITE" id="PS50850">
    <property type="entry name" value="MFS"/>
    <property type="match status" value="1"/>
</dbReference>
<comment type="caution">
    <text evidence="9">The sequence shown here is derived from an EMBL/GenBank/DDBJ whole genome shotgun (WGS) entry which is preliminary data.</text>
</comment>
<dbReference type="InterPro" id="IPR011701">
    <property type="entry name" value="MFS"/>
</dbReference>
<feature type="transmembrane region" description="Helical" evidence="7">
    <location>
        <begin position="356"/>
        <end position="382"/>
    </location>
</feature>
<feature type="transmembrane region" description="Helical" evidence="7">
    <location>
        <begin position="102"/>
        <end position="123"/>
    </location>
</feature>
<dbReference type="RefSeq" id="WP_201684560.1">
    <property type="nucleotide sequence ID" value="NZ_JAEQNA010000005.1"/>
</dbReference>
<gene>
    <name evidence="9" type="ORF">JI739_14065</name>
</gene>
<evidence type="ECO:0000313" key="9">
    <source>
        <dbReference type="EMBL" id="MBL0421479.1"/>
    </source>
</evidence>
<evidence type="ECO:0000256" key="6">
    <source>
        <dbReference type="ARBA" id="ARBA00023136"/>
    </source>
</evidence>
<dbReference type="EMBL" id="JAEQNA010000005">
    <property type="protein sequence ID" value="MBL0421479.1"/>
    <property type="molecule type" value="Genomic_DNA"/>
</dbReference>
<dbReference type="GO" id="GO:0005886">
    <property type="term" value="C:plasma membrane"/>
    <property type="evidence" value="ECO:0007669"/>
    <property type="project" value="UniProtKB-SubCell"/>
</dbReference>
<feature type="transmembrane region" description="Helical" evidence="7">
    <location>
        <begin position="403"/>
        <end position="423"/>
    </location>
</feature>
<keyword evidence="5 7" id="KW-1133">Transmembrane helix</keyword>
<organism evidence="9 10">
    <name type="scientific">Ramlibacter aurantiacus</name>
    <dbReference type="NCBI Taxonomy" id="2801330"/>
    <lineage>
        <taxon>Bacteria</taxon>
        <taxon>Pseudomonadati</taxon>
        <taxon>Pseudomonadota</taxon>
        <taxon>Betaproteobacteria</taxon>
        <taxon>Burkholderiales</taxon>
        <taxon>Comamonadaceae</taxon>
        <taxon>Ramlibacter</taxon>
    </lineage>
</organism>
<dbReference type="PANTHER" id="PTHR42718">
    <property type="entry name" value="MAJOR FACILITATOR SUPERFAMILY MULTIDRUG TRANSPORTER MFSC"/>
    <property type="match status" value="1"/>
</dbReference>
<keyword evidence="6 7" id="KW-0472">Membrane</keyword>
<evidence type="ECO:0000256" key="7">
    <source>
        <dbReference type="SAM" id="Phobius"/>
    </source>
</evidence>
<dbReference type="Gene3D" id="1.20.1720.10">
    <property type="entry name" value="Multidrug resistance protein D"/>
    <property type="match status" value="1"/>
</dbReference>
<keyword evidence="3" id="KW-1003">Cell membrane</keyword>
<evidence type="ECO:0000256" key="4">
    <source>
        <dbReference type="ARBA" id="ARBA00022692"/>
    </source>
</evidence>
<evidence type="ECO:0000256" key="2">
    <source>
        <dbReference type="ARBA" id="ARBA00022448"/>
    </source>
</evidence>
<keyword evidence="4 7" id="KW-0812">Transmembrane</keyword>
<protein>
    <submittedName>
        <fullName evidence="9">MFS transporter</fullName>
    </submittedName>
</protein>
<feature type="domain" description="Major facilitator superfamily (MFS) profile" evidence="8">
    <location>
        <begin position="11"/>
        <end position="461"/>
    </location>
</feature>
<reference evidence="9" key="1">
    <citation type="submission" date="2021-01" db="EMBL/GenBank/DDBJ databases">
        <title>Ramlibacter sp. strain AW1 16S ribosomal RNA gene Genome sequencing and assembly.</title>
        <authorList>
            <person name="Kang M."/>
        </authorList>
    </citation>
    <scope>NUCLEOTIDE SEQUENCE</scope>
    <source>
        <strain evidence="9">AW1</strain>
    </source>
</reference>
<feature type="transmembrane region" description="Helical" evidence="7">
    <location>
        <begin position="225"/>
        <end position="245"/>
    </location>
</feature>
<proteinExistence type="predicted"/>
<feature type="transmembrane region" description="Helical" evidence="7">
    <location>
        <begin position="299"/>
        <end position="320"/>
    </location>
</feature>
<keyword evidence="2" id="KW-0813">Transport</keyword>
<comment type="subcellular location">
    <subcellularLocation>
        <location evidence="1">Cell membrane</location>
        <topology evidence="1">Multi-pass membrane protein</topology>
    </subcellularLocation>
</comment>
<keyword evidence="10" id="KW-1185">Reference proteome</keyword>
<sequence>MTASARSLRALPIVVACPIFLQNIDTTAMATALPRMAESLQVQVLDLNLAITAYLLSLALFLPASAWLADRVGARRLFCAAVLVFTAASALCGLAQSLGELVTYRLLQGIGGSMMVPVGRTILLRSVPADQLVRAMVWFTIPGVIGRLAGPLLGGAIVTFSSWRWIFLVNIPFGVLGAALAWWLVEPDPPQHAPGTRFDGGGGVLLALALLGLLGGLQMLGKGLLPGWAIGLAMAVGAVALWAYFQRRLPEQERILDFAVLRFPTFRVSIIGGFPLRMAIGAAPFLLPLMLQVGFGLSPLHAGLVVVSTAVGALSTRVVVARVIRRLGFRTVMVGSAALAGLFYLGYGLFTPQTPTWLMAGVLVLGGLCSSLTMVSLSTLGFSDIPANRTGHATAISSMAQQLSTAIGVVMGAALVSLFAFVHRGSTDRITAEDFLPSFVAVALLAWMSAWAFRSLGPEAGDELRGRPKR</sequence>
<dbReference type="Proteomes" id="UP000613011">
    <property type="component" value="Unassembled WGS sequence"/>
</dbReference>
<dbReference type="AlphaFoldDB" id="A0A936ZHE5"/>
<evidence type="ECO:0000259" key="8">
    <source>
        <dbReference type="PROSITE" id="PS50850"/>
    </source>
</evidence>
<evidence type="ECO:0000313" key="10">
    <source>
        <dbReference type="Proteomes" id="UP000613011"/>
    </source>
</evidence>
<evidence type="ECO:0000256" key="3">
    <source>
        <dbReference type="ARBA" id="ARBA00022475"/>
    </source>
</evidence>
<dbReference type="PANTHER" id="PTHR42718:SF46">
    <property type="entry name" value="BLR6921 PROTEIN"/>
    <property type="match status" value="1"/>
</dbReference>
<dbReference type="Pfam" id="PF07690">
    <property type="entry name" value="MFS_1"/>
    <property type="match status" value="1"/>
</dbReference>
<dbReference type="GO" id="GO:0022857">
    <property type="term" value="F:transmembrane transporter activity"/>
    <property type="evidence" value="ECO:0007669"/>
    <property type="project" value="InterPro"/>
</dbReference>
<feature type="transmembrane region" description="Helical" evidence="7">
    <location>
        <begin position="49"/>
        <end position="69"/>
    </location>
</feature>
<feature type="transmembrane region" description="Helical" evidence="7">
    <location>
        <begin position="197"/>
        <end position="219"/>
    </location>
</feature>
<name>A0A936ZHE5_9BURK</name>
<dbReference type="Gene3D" id="1.20.1250.20">
    <property type="entry name" value="MFS general substrate transporter like domains"/>
    <property type="match status" value="1"/>
</dbReference>
<feature type="transmembrane region" description="Helical" evidence="7">
    <location>
        <begin position="135"/>
        <end position="159"/>
    </location>
</feature>
<evidence type="ECO:0000256" key="1">
    <source>
        <dbReference type="ARBA" id="ARBA00004651"/>
    </source>
</evidence>
<evidence type="ECO:0000256" key="5">
    <source>
        <dbReference type="ARBA" id="ARBA00022989"/>
    </source>
</evidence>
<feature type="transmembrane region" description="Helical" evidence="7">
    <location>
        <begin position="435"/>
        <end position="453"/>
    </location>
</feature>